<reference evidence="1" key="1">
    <citation type="submission" date="2023-05" db="EMBL/GenBank/DDBJ databases">
        <authorList>
            <person name="Stuckert A."/>
        </authorList>
    </citation>
    <scope>NUCLEOTIDE SEQUENCE</scope>
</reference>
<organism evidence="1 2">
    <name type="scientific">Staurois parvus</name>
    <dbReference type="NCBI Taxonomy" id="386267"/>
    <lineage>
        <taxon>Eukaryota</taxon>
        <taxon>Metazoa</taxon>
        <taxon>Chordata</taxon>
        <taxon>Craniata</taxon>
        <taxon>Vertebrata</taxon>
        <taxon>Euteleostomi</taxon>
        <taxon>Amphibia</taxon>
        <taxon>Batrachia</taxon>
        <taxon>Anura</taxon>
        <taxon>Neobatrachia</taxon>
        <taxon>Ranoidea</taxon>
        <taxon>Ranidae</taxon>
        <taxon>Staurois</taxon>
    </lineage>
</organism>
<accession>A0ABN9B719</accession>
<evidence type="ECO:0000313" key="2">
    <source>
        <dbReference type="Proteomes" id="UP001162483"/>
    </source>
</evidence>
<evidence type="ECO:0000313" key="1">
    <source>
        <dbReference type="EMBL" id="CAI9543372.1"/>
    </source>
</evidence>
<dbReference type="EMBL" id="CATNWA010002623">
    <property type="protein sequence ID" value="CAI9543372.1"/>
    <property type="molecule type" value="Genomic_DNA"/>
</dbReference>
<feature type="non-terminal residue" evidence="1">
    <location>
        <position position="1"/>
    </location>
</feature>
<name>A0ABN9B719_9NEOB</name>
<proteinExistence type="predicted"/>
<dbReference type="Proteomes" id="UP001162483">
    <property type="component" value="Unassembled WGS sequence"/>
</dbReference>
<comment type="caution">
    <text evidence="1">The sequence shown here is derived from an EMBL/GenBank/DDBJ whole genome shotgun (WGS) entry which is preliminary data.</text>
</comment>
<protein>
    <submittedName>
        <fullName evidence="1">Uncharacterized protein</fullName>
    </submittedName>
</protein>
<sequence length="58" mass="6433">SHICVRPLLGGGFCQEWIQHWWCGLYPVWAAVPRADQRVLSAHLVVGLSCRVGCSILS</sequence>
<keyword evidence="2" id="KW-1185">Reference proteome</keyword>
<gene>
    <name evidence="1" type="ORF">SPARVUS_LOCUS2267221</name>
</gene>